<name>A0A371CYZ8_9APHY</name>
<accession>A0A371CYZ8</accession>
<dbReference type="Gene3D" id="4.10.1110.10">
    <property type="entry name" value="AN1-like Zinc finger"/>
    <property type="match status" value="2"/>
</dbReference>
<evidence type="ECO:0000256" key="1">
    <source>
        <dbReference type="ARBA" id="ARBA00022723"/>
    </source>
</evidence>
<evidence type="ECO:0000256" key="2">
    <source>
        <dbReference type="ARBA" id="ARBA00022771"/>
    </source>
</evidence>
<dbReference type="Proteomes" id="UP000256964">
    <property type="component" value="Unassembled WGS sequence"/>
</dbReference>
<dbReference type="PANTHER" id="PTHR14677:SF20">
    <property type="entry name" value="ZINC FINGER AN1-TYPE CONTAINING 2A-RELATED"/>
    <property type="match status" value="1"/>
</dbReference>
<dbReference type="GO" id="GO:0005737">
    <property type="term" value="C:cytoplasm"/>
    <property type="evidence" value="ECO:0007669"/>
    <property type="project" value="TreeGrafter"/>
</dbReference>
<dbReference type="Pfam" id="PF01428">
    <property type="entry name" value="zf-AN1"/>
    <property type="match status" value="1"/>
</dbReference>
<dbReference type="GO" id="GO:0008270">
    <property type="term" value="F:zinc ion binding"/>
    <property type="evidence" value="ECO:0007669"/>
    <property type="project" value="UniProtKB-KW"/>
</dbReference>
<dbReference type="SUPFAM" id="SSF118310">
    <property type="entry name" value="AN1-like Zinc finger"/>
    <property type="match status" value="2"/>
</dbReference>
<dbReference type="PANTHER" id="PTHR14677">
    <property type="entry name" value="ARSENITE INDUCUBLE RNA ASSOCIATED PROTEIN AIP-1-RELATED"/>
    <property type="match status" value="1"/>
</dbReference>
<evidence type="ECO:0000313" key="7">
    <source>
        <dbReference type="Proteomes" id="UP000256964"/>
    </source>
</evidence>
<reference evidence="6 7" key="1">
    <citation type="journal article" date="2018" name="Biotechnol. Biofuels">
        <title>Integrative visual omics of the white-rot fungus Polyporus brumalis exposes the biotechnological potential of its oxidative enzymes for delignifying raw plant biomass.</title>
        <authorList>
            <person name="Miyauchi S."/>
            <person name="Rancon A."/>
            <person name="Drula E."/>
            <person name="Hage H."/>
            <person name="Chaduli D."/>
            <person name="Favel A."/>
            <person name="Grisel S."/>
            <person name="Henrissat B."/>
            <person name="Herpoel-Gimbert I."/>
            <person name="Ruiz-Duenas F.J."/>
            <person name="Chevret D."/>
            <person name="Hainaut M."/>
            <person name="Lin J."/>
            <person name="Wang M."/>
            <person name="Pangilinan J."/>
            <person name="Lipzen A."/>
            <person name="Lesage-Meessen L."/>
            <person name="Navarro D."/>
            <person name="Riley R."/>
            <person name="Grigoriev I.V."/>
            <person name="Zhou S."/>
            <person name="Raouche S."/>
            <person name="Rosso M.N."/>
        </authorList>
    </citation>
    <scope>NUCLEOTIDE SEQUENCE [LARGE SCALE GENOMIC DNA]</scope>
    <source>
        <strain evidence="6 7">BRFM 1820</strain>
    </source>
</reference>
<evidence type="ECO:0000259" key="5">
    <source>
        <dbReference type="SMART" id="SM00154"/>
    </source>
</evidence>
<gene>
    <name evidence="6" type="ORF">OH76DRAFT_1444672</name>
</gene>
<evidence type="ECO:0000313" key="6">
    <source>
        <dbReference type="EMBL" id="RDX45497.1"/>
    </source>
</evidence>
<dbReference type="InterPro" id="IPR035896">
    <property type="entry name" value="AN1-like_Znf"/>
</dbReference>
<feature type="region of interest" description="Disordered" evidence="4">
    <location>
        <begin position="106"/>
        <end position="125"/>
    </location>
</feature>
<sequence>MSEGLPSVGAHCSLSSCNLNDFLPIRCQCQQLFCRDHIAPDVHHCPLQQATQCTDAPSFKLQRCAAQGCNKPSLESFIANSTDTTNRSPAVCSGCSQAYCAQHREPSSHACTPPPDSAQSVPEKNAAAKALLAKHFGSTSSGDTGGARTSTTKILNPKKEAQQRQIAAMKMRHKAQPGDPKDTAASVPVDQRLHLKVSRTGVAGSERIFWFRKTVVTGRVLDMLATHFKMTISDTQPLKLLLVDGEAAGTALRTDQLLGDQVPDGSSLTLSR</sequence>
<keyword evidence="3" id="KW-0862">Zinc</keyword>
<evidence type="ECO:0000256" key="3">
    <source>
        <dbReference type="ARBA" id="ARBA00022833"/>
    </source>
</evidence>
<keyword evidence="7" id="KW-1185">Reference proteome</keyword>
<keyword evidence="2" id="KW-0863">Zinc-finger</keyword>
<protein>
    <recommendedName>
        <fullName evidence="5">AN1-type domain-containing protein</fullName>
    </recommendedName>
</protein>
<dbReference type="STRING" id="139420.A0A371CYZ8"/>
<dbReference type="AlphaFoldDB" id="A0A371CYZ8"/>
<feature type="domain" description="AN1-type" evidence="5">
    <location>
        <begin position="77"/>
        <end position="118"/>
    </location>
</feature>
<organism evidence="6 7">
    <name type="scientific">Lentinus brumalis</name>
    <dbReference type="NCBI Taxonomy" id="2498619"/>
    <lineage>
        <taxon>Eukaryota</taxon>
        <taxon>Fungi</taxon>
        <taxon>Dikarya</taxon>
        <taxon>Basidiomycota</taxon>
        <taxon>Agaricomycotina</taxon>
        <taxon>Agaricomycetes</taxon>
        <taxon>Polyporales</taxon>
        <taxon>Polyporaceae</taxon>
        <taxon>Lentinus</taxon>
    </lineage>
</organism>
<feature type="domain" description="AN1-type" evidence="5">
    <location>
        <begin position="12"/>
        <end position="50"/>
    </location>
</feature>
<dbReference type="InterPro" id="IPR000058">
    <property type="entry name" value="Znf_AN1"/>
</dbReference>
<proteinExistence type="predicted"/>
<dbReference type="SMART" id="SM00154">
    <property type="entry name" value="ZnF_AN1"/>
    <property type="match status" value="2"/>
</dbReference>
<dbReference type="EMBL" id="KZ857437">
    <property type="protein sequence ID" value="RDX45497.1"/>
    <property type="molecule type" value="Genomic_DNA"/>
</dbReference>
<evidence type="ECO:0000256" key="4">
    <source>
        <dbReference type="SAM" id="MobiDB-lite"/>
    </source>
</evidence>
<dbReference type="OrthoDB" id="431929at2759"/>
<keyword evidence="1" id="KW-0479">Metal-binding</keyword>